<evidence type="ECO:0000313" key="12">
    <source>
        <dbReference type="Proteomes" id="UP000501991"/>
    </source>
</evidence>
<comment type="similarity">
    <text evidence="2 8 9">Belongs to the dihydrofolate reductase family.</text>
</comment>
<dbReference type="PANTHER" id="PTHR48069">
    <property type="entry name" value="DIHYDROFOLATE REDUCTASE"/>
    <property type="match status" value="1"/>
</dbReference>
<evidence type="ECO:0000256" key="1">
    <source>
        <dbReference type="ARBA" id="ARBA00004903"/>
    </source>
</evidence>
<evidence type="ECO:0000256" key="6">
    <source>
        <dbReference type="ARBA" id="ARBA00023002"/>
    </source>
</evidence>
<dbReference type="GO" id="GO:0070401">
    <property type="term" value="F:NADP+ binding"/>
    <property type="evidence" value="ECO:0007669"/>
    <property type="project" value="UniProtKB-ARBA"/>
</dbReference>
<dbReference type="InterPro" id="IPR017925">
    <property type="entry name" value="DHFR_CS"/>
</dbReference>
<dbReference type="SUPFAM" id="SSF53597">
    <property type="entry name" value="Dihydrofolate reductase-like"/>
    <property type="match status" value="1"/>
</dbReference>
<dbReference type="PIRSF" id="PIRSF000194">
    <property type="entry name" value="DHFR"/>
    <property type="match status" value="1"/>
</dbReference>
<gene>
    <name evidence="11" type="primary">folA</name>
    <name evidence="11" type="ORF">G3580_15530</name>
</gene>
<dbReference type="EC" id="1.5.1.3" evidence="3 8"/>
<comment type="function">
    <text evidence="7 8">Key enzyme in folate metabolism. Catalyzes an essential reaction for de novo glycine and purine synthesis, and for DNA precursor synthesis.</text>
</comment>
<comment type="catalytic activity">
    <reaction evidence="8">
        <text>(6S)-5,6,7,8-tetrahydrofolate + NADP(+) = 7,8-dihydrofolate + NADPH + H(+)</text>
        <dbReference type="Rhea" id="RHEA:15009"/>
        <dbReference type="ChEBI" id="CHEBI:15378"/>
        <dbReference type="ChEBI" id="CHEBI:57451"/>
        <dbReference type="ChEBI" id="CHEBI:57453"/>
        <dbReference type="ChEBI" id="CHEBI:57783"/>
        <dbReference type="ChEBI" id="CHEBI:58349"/>
        <dbReference type="EC" id="1.5.1.3"/>
    </reaction>
</comment>
<dbReference type="InterPro" id="IPR012259">
    <property type="entry name" value="DHFR"/>
</dbReference>
<dbReference type="RefSeq" id="WP_173767015.1">
    <property type="nucleotide sequence ID" value="NZ_CP048836.1"/>
</dbReference>
<dbReference type="GO" id="GO:0004146">
    <property type="term" value="F:dihydrofolate reductase activity"/>
    <property type="evidence" value="ECO:0007669"/>
    <property type="project" value="UniProtKB-EC"/>
</dbReference>
<dbReference type="PROSITE" id="PS00075">
    <property type="entry name" value="DHFR_1"/>
    <property type="match status" value="1"/>
</dbReference>
<evidence type="ECO:0000256" key="9">
    <source>
        <dbReference type="RuleBase" id="RU004474"/>
    </source>
</evidence>
<dbReference type="GO" id="GO:0005829">
    <property type="term" value="C:cytosol"/>
    <property type="evidence" value="ECO:0007669"/>
    <property type="project" value="TreeGrafter"/>
</dbReference>
<proteinExistence type="inferred from homology"/>
<evidence type="ECO:0000256" key="4">
    <source>
        <dbReference type="ARBA" id="ARBA00022563"/>
    </source>
</evidence>
<dbReference type="PANTHER" id="PTHR48069:SF3">
    <property type="entry name" value="DIHYDROFOLATE REDUCTASE"/>
    <property type="match status" value="1"/>
</dbReference>
<evidence type="ECO:0000256" key="5">
    <source>
        <dbReference type="ARBA" id="ARBA00022857"/>
    </source>
</evidence>
<keyword evidence="12" id="KW-1185">Reference proteome</keyword>
<dbReference type="InterPro" id="IPR001796">
    <property type="entry name" value="DHFR_dom"/>
</dbReference>
<dbReference type="GO" id="GO:0006730">
    <property type="term" value="P:one-carbon metabolic process"/>
    <property type="evidence" value="ECO:0007669"/>
    <property type="project" value="UniProtKB-KW"/>
</dbReference>
<dbReference type="GO" id="GO:0046654">
    <property type="term" value="P:tetrahydrofolate biosynthetic process"/>
    <property type="evidence" value="ECO:0007669"/>
    <property type="project" value="UniProtKB-UniPathway"/>
</dbReference>
<reference evidence="11 12" key="1">
    <citation type="submission" date="2020-02" db="EMBL/GenBank/DDBJ databases">
        <title>Nitrogenibacter mangrovi gen. nov., sp. nov. isolated from mangrove sediment, a denitrifying betaproteobacterium.</title>
        <authorList>
            <person name="Liao H."/>
            <person name="Tian Y."/>
        </authorList>
    </citation>
    <scope>NUCLEOTIDE SEQUENCE [LARGE SCALE GENOMIC DNA]</scope>
    <source>
        <strain evidence="11 12">M9-3-2</strain>
    </source>
</reference>
<dbReference type="InterPro" id="IPR024072">
    <property type="entry name" value="DHFR-like_dom_sf"/>
</dbReference>
<dbReference type="AlphaFoldDB" id="A0A6C1B5B1"/>
<comment type="pathway">
    <text evidence="1 8">Cofactor biosynthesis; tetrahydrofolate biosynthesis; 5,6,7,8-tetrahydrofolate from 7,8-dihydrofolate: step 1/1.</text>
</comment>
<keyword evidence="5 8" id="KW-0521">NADP</keyword>
<evidence type="ECO:0000256" key="8">
    <source>
        <dbReference type="PIRNR" id="PIRNR000194"/>
    </source>
</evidence>
<evidence type="ECO:0000259" key="10">
    <source>
        <dbReference type="PROSITE" id="PS51330"/>
    </source>
</evidence>
<dbReference type="NCBIfam" id="NF008037">
    <property type="entry name" value="PRK10769.1"/>
    <property type="match status" value="1"/>
</dbReference>
<dbReference type="UniPathway" id="UPA00077">
    <property type="reaction ID" value="UER00158"/>
</dbReference>
<feature type="domain" description="DHFR" evidence="10">
    <location>
        <begin position="5"/>
        <end position="163"/>
    </location>
</feature>
<dbReference type="PROSITE" id="PS51330">
    <property type="entry name" value="DHFR_2"/>
    <property type="match status" value="1"/>
</dbReference>
<evidence type="ECO:0000313" key="11">
    <source>
        <dbReference type="EMBL" id="QID18906.1"/>
    </source>
</evidence>
<dbReference type="GO" id="GO:0046452">
    <property type="term" value="P:dihydrofolate metabolic process"/>
    <property type="evidence" value="ECO:0007669"/>
    <property type="project" value="TreeGrafter"/>
</dbReference>
<dbReference type="Pfam" id="PF00186">
    <property type="entry name" value="DHFR_1"/>
    <property type="match status" value="1"/>
</dbReference>
<keyword evidence="4 8" id="KW-0554">One-carbon metabolism</keyword>
<protein>
    <recommendedName>
        <fullName evidence="3 8">Dihydrofolate reductase</fullName>
        <ecNumber evidence="3 8">1.5.1.3</ecNumber>
    </recommendedName>
</protein>
<sequence>MKQPQLILIAAVARNGVIGRENTLPWRLKADLAHFKRTTLGSPVIMGRKTWESLGRPLPGRLNIVVSRNSGYDAPGATVVSSIDAALAACSPAEQVFLIGGAQLYAQSIARADRLILTEVDARIEGDAHFPPVDPATFREVSRQHLPADADNDYAMDFVEYERTAT</sequence>
<evidence type="ECO:0000256" key="2">
    <source>
        <dbReference type="ARBA" id="ARBA00009539"/>
    </source>
</evidence>
<dbReference type="GO" id="GO:0046655">
    <property type="term" value="P:folic acid metabolic process"/>
    <property type="evidence" value="ECO:0007669"/>
    <property type="project" value="TreeGrafter"/>
</dbReference>
<dbReference type="KEGG" id="azq:G3580_15530"/>
<dbReference type="CDD" id="cd00209">
    <property type="entry name" value="DHFR"/>
    <property type="match status" value="1"/>
</dbReference>
<evidence type="ECO:0000256" key="3">
    <source>
        <dbReference type="ARBA" id="ARBA00012856"/>
    </source>
</evidence>
<accession>A0A6C1B5B1</accession>
<organism evidence="11 12">
    <name type="scientific">Nitrogeniibacter mangrovi</name>
    <dbReference type="NCBI Taxonomy" id="2016596"/>
    <lineage>
        <taxon>Bacteria</taxon>
        <taxon>Pseudomonadati</taxon>
        <taxon>Pseudomonadota</taxon>
        <taxon>Betaproteobacteria</taxon>
        <taxon>Rhodocyclales</taxon>
        <taxon>Zoogloeaceae</taxon>
        <taxon>Nitrogeniibacter</taxon>
    </lineage>
</organism>
<dbReference type="PRINTS" id="PR00070">
    <property type="entry name" value="DHFR"/>
</dbReference>
<keyword evidence="6 8" id="KW-0560">Oxidoreductase</keyword>
<name>A0A6C1B5B1_9RHOO</name>
<dbReference type="Gene3D" id="3.40.430.10">
    <property type="entry name" value="Dihydrofolate Reductase, subunit A"/>
    <property type="match status" value="1"/>
</dbReference>
<dbReference type="EMBL" id="CP048836">
    <property type="protein sequence ID" value="QID18906.1"/>
    <property type="molecule type" value="Genomic_DNA"/>
</dbReference>
<evidence type="ECO:0000256" key="7">
    <source>
        <dbReference type="ARBA" id="ARBA00025067"/>
    </source>
</evidence>
<dbReference type="Proteomes" id="UP000501991">
    <property type="component" value="Chromosome"/>
</dbReference>
<dbReference type="FunFam" id="3.40.430.10:FF:000001">
    <property type="entry name" value="Dihydrofolate reductase"/>
    <property type="match status" value="1"/>
</dbReference>